<dbReference type="Proteomes" id="UP000284841">
    <property type="component" value="Unassembled WGS sequence"/>
</dbReference>
<dbReference type="PROSITE" id="PS51257">
    <property type="entry name" value="PROKAR_LIPOPROTEIN"/>
    <property type="match status" value="1"/>
</dbReference>
<keyword evidence="3" id="KW-1185">Reference proteome</keyword>
<dbReference type="EC" id="3.4.21.116" evidence="2"/>
<dbReference type="InterPro" id="IPR014219">
    <property type="entry name" value="SpoIVB"/>
</dbReference>
<dbReference type="EMBL" id="QRMS01000002">
    <property type="protein sequence ID" value="RHJ88289.1"/>
    <property type="molecule type" value="Genomic_DNA"/>
</dbReference>
<reference evidence="2 3" key="1">
    <citation type="submission" date="2018-08" db="EMBL/GenBank/DDBJ databases">
        <title>A genome reference for cultivated species of the human gut microbiota.</title>
        <authorList>
            <person name="Zou Y."/>
            <person name="Xue W."/>
            <person name="Luo G."/>
        </authorList>
    </citation>
    <scope>NUCLEOTIDE SEQUENCE [LARGE SCALE GENOMIC DNA]</scope>
    <source>
        <strain evidence="2 3">AM07-24</strain>
    </source>
</reference>
<dbReference type="AlphaFoldDB" id="A0A415E3X6"/>
<dbReference type="STRING" id="1776384.GCA_900086585_03880"/>
<dbReference type="RefSeq" id="WP_118334918.1">
    <property type="nucleotide sequence ID" value="NZ_AP025567.1"/>
</dbReference>
<accession>A0A415E3X6</accession>
<sequence>MIDVNFKSSKLKSRLKKCAVLFAGVLAFVACAGVLFPEKLSVITGSDNVVSERVLIPGGQSVGIQMSVKGALIVGVENNSGPQIGDMIVAVNGEKVSGPADVEKIVGDKGKKVEITVMRNKKTINYEITPYYDMSSKEYKLGFWIKEKIAGIGTLTFYDPKTNKFASLGHGIYEPETGTLLQTKNGSLLNTKVNQITAGAKGTPGEIGGIIYNFQKPLGSIEKNTEFGIYGEADNSQSFETSQPMVMASKEQIEEGDAYILTTIDGTTVEKFKIEITKIHHQSSAESKGLEFQVTDKGLLASCGGIIQGMSGSPIIQNNRIIGAVTHVFVNNPQKGYGIFAEWMVEEIDK</sequence>
<dbReference type="OrthoDB" id="9765242at2"/>
<evidence type="ECO:0000259" key="1">
    <source>
        <dbReference type="PROSITE" id="PS51494"/>
    </source>
</evidence>
<keyword evidence="2" id="KW-0378">Hydrolase</keyword>
<organism evidence="2 3">
    <name type="scientific">Emergencia timonensis</name>
    <dbReference type="NCBI Taxonomy" id="1776384"/>
    <lineage>
        <taxon>Bacteria</taxon>
        <taxon>Bacillati</taxon>
        <taxon>Bacillota</taxon>
        <taxon>Clostridia</taxon>
        <taxon>Peptostreptococcales</taxon>
        <taxon>Anaerovoracaceae</taxon>
        <taxon>Emergencia</taxon>
    </lineage>
</organism>
<dbReference type="InterPro" id="IPR008763">
    <property type="entry name" value="Peptidase_S55"/>
</dbReference>
<gene>
    <name evidence="2" type="primary">spoIVB</name>
    <name evidence="2" type="ORF">DW099_07725</name>
</gene>
<dbReference type="Gene3D" id="2.30.42.10">
    <property type="match status" value="1"/>
</dbReference>
<dbReference type="SUPFAM" id="SSF50156">
    <property type="entry name" value="PDZ domain-like"/>
    <property type="match status" value="1"/>
</dbReference>
<name>A0A415E3X6_9FIRM</name>
<dbReference type="NCBIfam" id="TIGR02860">
    <property type="entry name" value="spore_IV_B"/>
    <property type="match status" value="1"/>
</dbReference>
<protein>
    <submittedName>
        <fullName evidence="2">SpoIVB peptidase</fullName>
        <ecNumber evidence="2">3.4.21.116</ecNumber>
    </submittedName>
</protein>
<comment type="caution">
    <text evidence="2">The sequence shown here is derived from an EMBL/GenBank/DDBJ whole genome shotgun (WGS) entry which is preliminary data.</text>
</comment>
<evidence type="ECO:0000313" key="2">
    <source>
        <dbReference type="EMBL" id="RHJ88289.1"/>
    </source>
</evidence>
<dbReference type="InterPro" id="IPR036034">
    <property type="entry name" value="PDZ_sf"/>
</dbReference>
<dbReference type="Pfam" id="PF05580">
    <property type="entry name" value="Peptidase_S55"/>
    <property type="match status" value="1"/>
</dbReference>
<feature type="domain" description="Peptidase S55" evidence="1">
    <location>
        <begin position="122"/>
        <end position="350"/>
    </location>
</feature>
<evidence type="ECO:0000313" key="3">
    <source>
        <dbReference type="Proteomes" id="UP000284841"/>
    </source>
</evidence>
<dbReference type="PROSITE" id="PS51494">
    <property type="entry name" value="SPOIVB"/>
    <property type="match status" value="1"/>
</dbReference>
<dbReference type="GO" id="GO:0016787">
    <property type="term" value="F:hydrolase activity"/>
    <property type="evidence" value="ECO:0007669"/>
    <property type="project" value="UniProtKB-KW"/>
</dbReference>
<proteinExistence type="predicted"/>